<dbReference type="Gene3D" id="2.40.70.10">
    <property type="entry name" value="Acid Proteases"/>
    <property type="match status" value="1"/>
</dbReference>
<dbReference type="InterPro" id="IPR005162">
    <property type="entry name" value="Retrotrans_gag_dom"/>
</dbReference>
<dbReference type="EMBL" id="CACSLK010002554">
    <property type="protein sequence ID" value="CAA0808219.1"/>
    <property type="molecule type" value="Genomic_DNA"/>
</dbReference>
<evidence type="ECO:0000256" key="3">
    <source>
        <dbReference type="ARBA" id="ARBA00022679"/>
    </source>
</evidence>
<dbReference type="SUPFAM" id="SSF56672">
    <property type="entry name" value="DNA/RNA polymerases"/>
    <property type="match status" value="1"/>
</dbReference>
<dbReference type="InterPro" id="IPR021109">
    <property type="entry name" value="Peptidase_aspartic_dom_sf"/>
</dbReference>
<evidence type="ECO:0000256" key="2">
    <source>
        <dbReference type="ARBA" id="ARBA00022670"/>
    </source>
</evidence>
<dbReference type="InterPro" id="IPR001878">
    <property type="entry name" value="Znf_CCHC"/>
</dbReference>
<dbReference type="AlphaFoldDB" id="A0A9N7MEL5"/>
<name>A0A9N7MEL5_STRHE</name>
<feature type="non-terminal residue" evidence="13">
    <location>
        <position position="1"/>
    </location>
</feature>
<feature type="compositionally biased region" description="Pro residues" evidence="10">
    <location>
        <begin position="206"/>
        <end position="215"/>
    </location>
</feature>
<keyword evidence="9" id="KW-0862">Zinc</keyword>
<evidence type="ECO:0000256" key="6">
    <source>
        <dbReference type="ARBA" id="ARBA00022759"/>
    </source>
</evidence>
<dbReference type="InterPro" id="IPR043502">
    <property type="entry name" value="DNA/RNA_pol_sf"/>
</dbReference>
<accession>A0A9N7MEL5</accession>
<dbReference type="FunFam" id="3.10.20.370:FF:000001">
    <property type="entry name" value="Retrovirus-related Pol polyprotein from transposon 17.6-like protein"/>
    <property type="match status" value="1"/>
</dbReference>
<dbReference type="SMART" id="SM00343">
    <property type="entry name" value="ZnF_C2HC"/>
    <property type="match status" value="1"/>
</dbReference>
<dbReference type="FunFam" id="3.30.70.270:FF:000020">
    <property type="entry name" value="Transposon Tf2-6 polyprotein-like Protein"/>
    <property type="match status" value="1"/>
</dbReference>
<dbReference type="SUPFAM" id="SSF57756">
    <property type="entry name" value="Retrovirus zinc finger-like domains"/>
    <property type="match status" value="1"/>
</dbReference>
<dbReference type="GO" id="GO:0004519">
    <property type="term" value="F:endonuclease activity"/>
    <property type="evidence" value="ECO:0007669"/>
    <property type="project" value="UniProtKB-KW"/>
</dbReference>
<keyword evidence="14" id="KW-1185">Reference proteome</keyword>
<dbReference type="EC" id="2.7.7.49" evidence="1"/>
<dbReference type="CDD" id="cd09274">
    <property type="entry name" value="RNase_HI_RT_Ty3"/>
    <property type="match status" value="1"/>
</dbReference>
<organism evidence="13 14">
    <name type="scientific">Striga hermonthica</name>
    <name type="common">Purple witchweed</name>
    <name type="synonym">Buchnera hermonthica</name>
    <dbReference type="NCBI Taxonomy" id="68872"/>
    <lineage>
        <taxon>Eukaryota</taxon>
        <taxon>Viridiplantae</taxon>
        <taxon>Streptophyta</taxon>
        <taxon>Embryophyta</taxon>
        <taxon>Tracheophyta</taxon>
        <taxon>Spermatophyta</taxon>
        <taxon>Magnoliopsida</taxon>
        <taxon>eudicotyledons</taxon>
        <taxon>Gunneridae</taxon>
        <taxon>Pentapetalae</taxon>
        <taxon>asterids</taxon>
        <taxon>lamiids</taxon>
        <taxon>Lamiales</taxon>
        <taxon>Orobanchaceae</taxon>
        <taxon>Buchnereae</taxon>
        <taxon>Striga</taxon>
    </lineage>
</organism>
<evidence type="ECO:0000259" key="11">
    <source>
        <dbReference type="PROSITE" id="PS50158"/>
    </source>
</evidence>
<keyword evidence="6" id="KW-0255">Endonuclease</keyword>
<dbReference type="CDD" id="cd01647">
    <property type="entry name" value="RT_LTR"/>
    <property type="match status" value="1"/>
</dbReference>
<evidence type="ECO:0000256" key="8">
    <source>
        <dbReference type="ARBA" id="ARBA00022918"/>
    </source>
</evidence>
<evidence type="ECO:0000256" key="4">
    <source>
        <dbReference type="ARBA" id="ARBA00022695"/>
    </source>
</evidence>
<dbReference type="Pfam" id="PF00078">
    <property type="entry name" value="RVT_1"/>
    <property type="match status" value="1"/>
</dbReference>
<evidence type="ECO:0000256" key="7">
    <source>
        <dbReference type="ARBA" id="ARBA00022801"/>
    </source>
</evidence>
<evidence type="ECO:0000259" key="12">
    <source>
        <dbReference type="PROSITE" id="PS50878"/>
    </source>
</evidence>
<dbReference type="InterPro" id="IPR041373">
    <property type="entry name" value="RT_RNaseH"/>
</dbReference>
<evidence type="ECO:0000256" key="5">
    <source>
        <dbReference type="ARBA" id="ARBA00022722"/>
    </source>
</evidence>
<dbReference type="PROSITE" id="PS50878">
    <property type="entry name" value="RT_POL"/>
    <property type="match status" value="1"/>
</dbReference>
<dbReference type="InterPro" id="IPR050951">
    <property type="entry name" value="Retrovirus_Pol_polyprotein"/>
</dbReference>
<keyword evidence="5" id="KW-0540">Nuclease</keyword>
<keyword evidence="3" id="KW-0808">Transferase</keyword>
<dbReference type="Gene3D" id="3.30.70.270">
    <property type="match status" value="2"/>
</dbReference>
<evidence type="ECO:0000256" key="9">
    <source>
        <dbReference type="PROSITE-ProRule" id="PRU00047"/>
    </source>
</evidence>
<evidence type="ECO:0000256" key="10">
    <source>
        <dbReference type="SAM" id="MobiDB-lite"/>
    </source>
</evidence>
<comment type="caution">
    <text evidence="13">The sequence shown here is derived from an EMBL/GenBank/DDBJ whole genome shotgun (WGS) entry which is preliminary data.</text>
</comment>
<feature type="region of interest" description="Disordered" evidence="10">
    <location>
        <begin position="193"/>
        <end position="241"/>
    </location>
</feature>
<dbReference type="InterPro" id="IPR036875">
    <property type="entry name" value="Znf_CCHC_sf"/>
</dbReference>
<dbReference type="Pfam" id="PF17917">
    <property type="entry name" value="RT_RNaseH"/>
    <property type="match status" value="1"/>
</dbReference>
<keyword evidence="4" id="KW-0548">Nucleotidyltransferase</keyword>
<dbReference type="InterPro" id="IPR043128">
    <property type="entry name" value="Rev_trsase/Diguanyl_cyclase"/>
</dbReference>
<dbReference type="GO" id="GO:0006508">
    <property type="term" value="P:proteolysis"/>
    <property type="evidence" value="ECO:0007669"/>
    <property type="project" value="UniProtKB-KW"/>
</dbReference>
<sequence>MPPRREPDHQVPTQATVVAQFRDNHAEKFSGQGDPRIVDEWIQGLEFIFEVMECPDRYRVVCAQLQLTGDARLWWNAYWSMRPGEKAGCTWDMFKELVRDKYYPSYYRAEMERQFLALQQGTRTVDEYEREFTRLAGFAPDLVRTEAQRAQRFIDGLYPAVRHNIVGHGTQTYARAVSIALEVDASIRREAVRDRAQPSAPAQPFAVPPALPAPQPAKEKKRKGKGAQTDWRTRQRQQPIPPCPTCGRLHRGECRAGQDICYYCQEPGHFASRCPKKLQQQQARVYAVDQAEAAQQPGTMSGMVVLNDIPVFALFDTGATHTFISRRCLDTIGVHDVTAVDPLEVSLASGRKIVTSAKASNLSLSIGGRVLTADAFVLEIRDFDLILGMDWLSFYHTDIRCHDREITLYLPGDESITFFGSRNRSLPQVVSMAKATKLLQRGNCQGYLVSLVEDSQKARTPHDVPIVRDFVDVFPDELPGGPPNRQVEFSIDLIPGAGPVSKAPYRMAPKELQELKTQIQELLRLGFIRPSVSPWGAPVLFVKKKDGSMRMCIDYRDLNRLTIKNKYPLPRIDDLFDQLRGACVFSKIDLRSGYHQLKIKESDIAKTAFRTRYGHYEFVVMPFGLSNAPIVFMDLMNRIFHPYLDQFVIFFIDDILIYSKSQKEHEEHVRVVLETLRREKLYAKFSKCEFWLQRVSFLGHVITQAGIEVDPSKVSAIQNWSTPRSPSEVRSFLGLAGYYRRFIEGFSKIALPLSQLTRKSVKFEWTDRCEVSFQELKRRLTSAPVLTILDPSRSFTIFSDASRQGLGCVLMQNGQVVAYASRQLKPHEQNYPTHDLELAAVVHALKIWRHYLYGGRCEIFTDHKSLQYIFTQKELNMRQRRWLELVKDYDCSIQYHPGKANVVADALSRKVKGDFTYVIMKQRPLIHEFARMQLQAIDALPIAVSGSTSASVSAMQLQPTLRKRIRREQASDEFVRVMEAKVRAGGVQDFQLGAD</sequence>
<feature type="domain" description="CCHC-type" evidence="11">
    <location>
        <begin position="261"/>
        <end position="276"/>
    </location>
</feature>
<evidence type="ECO:0000313" key="13">
    <source>
        <dbReference type="EMBL" id="CAA0808219.1"/>
    </source>
</evidence>
<protein>
    <recommendedName>
        <fullName evidence="1">RNA-directed DNA polymerase</fullName>
        <ecNumber evidence="1">2.7.7.49</ecNumber>
    </recommendedName>
</protein>
<dbReference type="FunFam" id="3.10.10.10:FF:000007">
    <property type="entry name" value="Retrovirus-related Pol polyprotein from transposon 17.6-like Protein"/>
    <property type="match status" value="1"/>
</dbReference>
<dbReference type="Gene3D" id="4.10.60.10">
    <property type="entry name" value="Zinc finger, CCHC-type"/>
    <property type="match status" value="1"/>
</dbReference>
<keyword evidence="2" id="KW-0645">Protease</keyword>
<dbReference type="SUPFAM" id="SSF50630">
    <property type="entry name" value="Acid proteases"/>
    <property type="match status" value="1"/>
</dbReference>
<dbReference type="Pfam" id="PF00098">
    <property type="entry name" value="zf-CCHC"/>
    <property type="match status" value="1"/>
</dbReference>
<feature type="domain" description="Reverse transcriptase" evidence="12">
    <location>
        <begin position="523"/>
        <end position="702"/>
    </location>
</feature>
<proteinExistence type="predicted"/>
<keyword evidence="8" id="KW-0695">RNA-directed DNA polymerase</keyword>
<dbReference type="GO" id="GO:0008270">
    <property type="term" value="F:zinc ion binding"/>
    <property type="evidence" value="ECO:0007669"/>
    <property type="project" value="UniProtKB-KW"/>
</dbReference>
<keyword evidence="7" id="KW-0378">Hydrolase</keyword>
<dbReference type="OrthoDB" id="415724at2759"/>
<keyword evidence="9" id="KW-0479">Metal-binding</keyword>
<reference evidence="13" key="1">
    <citation type="submission" date="2019-12" db="EMBL/GenBank/DDBJ databases">
        <authorList>
            <person name="Scholes J."/>
        </authorList>
    </citation>
    <scope>NUCLEOTIDE SEQUENCE</scope>
</reference>
<dbReference type="PANTHER" id="PTHR37984:SF5">
    <property type="entry name" value="PROTEIN NYNRIN-LIKE"/>
    <property type="match status" value="1"/>
</dbReference>
<gene>
    <name evidence="13" type="ORF">SHERM_10581</name>
</gene>
<dbReference type="PANTHER" id="PTHR37984">
    <property type="entry name" value="PROTEIN CBG26694"/>
    <property type="match status" value="1"/>
</dbReference>
<dbReference type="GO" id="GO:0003676">
    <property type="term" value="F:nucleic acid binding"/>
    <property type="evidence" value="ECO:0007669"/>
    <property type="project" value="InterPro"/>
</dbReference>
<dbReference type="CDD" id="cd00303">
    <property type="entry name" value="retropepsin_like"/>
    <property type="match status" value="1"/>
</dbReference>
<keyword evidence="9" id="KW-0863">Zinc-finger</keyword>
<dbReference type="GO" id="GO:0003964">
    <property type="term" value="F:RNA-directed DNA polymerase activity"/>
    <property type="evidence" value="ECO:0007669"/>
    <property type="project" value="UniProtKB-KW"/>
</dbReference>
<dbReference type="Proteomes" id="UP001153555">
    <property type="component" value="Unassembled WGS sequence"/>
</dbReference>
<evidence type="ECO:0000313" key="14">
    <source>
        <dbReference type="Proteomes" id="UP001153555"/>
    </source>
</evidence>
<dbReference type="PROSITE" id="PS50158">
    <property type="entry name" value="ZF_CCHC"/>
    <property type="match status" value="1"/>
</dbReference>
<dbReference type="Pfam" id="PF03732">
    <property type="entry name" value="Retrotrans_gag"/>
    <property type="match status" value="1"/>
</dbReference>
<dbReference type="Gene3D" id="3.10.10.10">
    <property type="entry name" value="HIV Type 1 Reverse Transcriptase, subunit A, domain 1"/>
    <property type="match status" value="1"/>
</dbReference>
<dbReference type="Pfam" id="PF08284">
    <property type="entry name" value="RVP_2"/>
    <property type="match status" value="1"/>
</dbReference>
<dbReference type="InterPro" id="IPR000477">
    <property type="entry name" value="RT_dom"/>
</dbReference>
<evidence type="ECO:0000256" key="1">
    <source>
        <dbReference type="ARBA" id="ARBA00012493"/>
    </source>
</evidence>
<dbReference type="GO" id="GO:0008233">
    <property type="term" value="F:peptidase activity"/>
    <property type="evidence" value="ECO:0007669"/>
    <property type="project" value="UniProtKB-KW"/>
</dbReference>